<proteinExistence type="inferred from homology"/>
<protein>
    <submittedName>
        <fullName evidence="2">UPF0236 family protein</fullName>
    </submittedName>
</protein>
<name>A0AA95HBW1_9GAMM</name>
<reference evidence="2" key="2">
    <citation type="submission" date="2023-04" db="EMBL/GenBank/DDBJ databases">
        <authorList>
            <person name="Beletskiy A.V."/>
            <person name="Mardanov A.V."/>
            <person name="Ravin N.V."/>
        </authorList>
    </citation>
    <scope>NUCLEOTIDE SEQUENCE</scope>
    <source>
        <strain evidence="2">GKL-02</strain>
    </source>
</reference>
<evidence type="ECO:0000256" key="1">
    <source>
        <dbReference type="ARBA" id="ARBA00006539"/>
    </source>
</evidence>
<dbReference type="EMBL" id="CP124756">
    <property type="protein sequence ID" value="WGZ93178.1"/>
    <property type="molecule type" value="Genomic_DNA"/>
</dbReference>
<sequence>MLIKDYPSTLGKAYVIAEMDGSMIPIVEIDETAPDKRKGKKESWKEARLCLAHAKGSATPTFGAIFGGTVEDAGKILFDTACRAGFGKSTFLHAVGDGASWINRQVDEQFGTQGHYLIDFYHVCEYLSAASASCSCLKDKDKWFAKQKKALQDGQAQAVIDTLKPFLEAETVEDSNAPVRACHRYLSNRIEQLDYPTAKSLGLPVGSGEIESAHRYIIQQRLKKSGAWWKSDNAADMLALRVMRGNQQWKHYWRNTAEAA</sequence>
<accession>A0AA95HBW1</accession>
<dbReference type="AlphaFoldDB" id="A0AA95HBW1"/>
<organism evidence="2">
    <name type="scientific">Candidatus Thiothrix putei</name>
    <dbReference type="NCBI Taxonomy" id="3080811"/>
    <lineage>
        <taxon>Bacteria</taxon>
        <taxon>Pseudomonadati</taxon>
        <taxon>Pseudomonadota</taxon>
        <taxon>Gammaproteobacteria</taxon>
        <taxon>Thiotrichales</taxon>
        <taxon>Thiotrichaceae</taxon>
        <taxon>Thiothrix</taxon>
    </lineage>
</organism>
<dbReference type="KEGG" id="tput:QJT81_15330"/>
<dbReference type="InterPro" id="IPR009620">
    <property type="entry name" value="UPF0236"/>
</dbReference>
<gene>
    <name evidence="2" type="ORF">QJT81_15330</name>
</gene>
<comment type="similarity">
    <text evidence="1">Belongs to the UPF0236 family.</text>
</comment>
<reference evidence="2" key="1">
    <citation type="journal article" date="2023" name="Int. J. Mol. Sci.">
        <title>Metagenomics Revealed a New Genus 'Candidatus Thiocaldithrix dubininis' gen. nov., sp. nov. and a New Species 'Candidatus Thiothrix putei' sp. nov. in the Family Thiotrichaceae, Some Members of Which Have Traits of Both Na+- and H+-Motive Energetics.</title>
        <authorList>
            <person name="Ravin N.V."/>
            <person name="Muntyan M.S."/>
            <person name="Smolyakov D.D."/>
            <person name="Rudenko T.S."/>
            <person name="Beletsky A.V."/>
            <person name="Mardanov A.V."/>
            <person name="Grabovich M.Y."/>
        </authorList>
    </citation>
    <scope>NUCLEOTIDE SEQUENCE</scope>
    <source>
        <strain evidence="2">GKL-02</strain>
    </source>
</reference>
<evidence type="ECO:0000313" key="2">
    <source>
        <dbReference type="EMBL" id="WGZ93178.1"/>
    </source>
</evidence>
<dbReference type="Proteomes" id="UP001301326">
    <property type="component" value="Chromosome"/>
</dbReference>
<dbReference type="Pfam" id="PF06782">
    <property type="entry name" value="UPF0236"/>
    <property type="match status" value="1"/>
</dbReference>